<evidence type="ECO:0000256" key="1">
    <source>
        <dbReference type="SAM" id="MobiDB-lite"/>
    </source>
</evidence>
<comment type="caution">
    <text evidence="2">The sequence shown here is derived from an EMBL/GenBank/DDBJ whole genome shotgun (WGS) entry which is preliminary data.</text>
</comment>
<dbReference type="Proteomes" id="UP000288805">
    <property type="component" value="Unassembled WGS sequence"/>
</dbReference>
<name>A0A438C8L5_VITVI</name>
<gene>
    <name evidence="2" type="ORF">CK203_113469</name>
</gene>
<dbReference type="AlphaFoldDB" id="A0A438C8L5"/>
<evidence type="ECO:0000313" key="3">
    <source>
        <dbReference type="Proteomes" id="UP000288805"/>
    </source>
</evidence>
<protein>
    <submittedName>
        <fullName evidence="2">Uncharacterized protein</fullName>
    </submittedName>
</protein>
<proteinExistence type="predicted"/>
<evidence type="ECO:0000313" key="2">
    <source>
        <dbReference type="EMBL" id="RVW19528.1"/>
    </source>
</evidence>
<feature type="region of interest" description="Disordered" evidence="1">
    <location>
        <begin position="379"/>
        <end position="402"/>
    </location>
</feature>
<reference evidence="2 3" key="1">
    <citation type="journal article" date="2018" name="PLoS Genet.">
        <title>Population sequencing reveals clonal diversity and ancestral inbreeding in the grapevine cultivar Chardonnay.</title>
        <authorList>
            <person name="Roach M.J."/>
            <person name="Johnson D.L."/>
            <person name="Bohlmann J."/>
            <person name="van Vuuren H.J."/>
            <person name="Jones S.J."/>
            <person name="Pretorius I.S."/>
            <person name="Schmidt S.A."/>
            <person name="Borneman A.R."/>
        </authorList>
    </citation>
    <scope>NUCLEOTIDE SEQUENCE [LARGE SCALE GENOMIC DNA]</scope>
    <source>
        <strain evidence="3">cv. Chardonnay</strain>
        <tissue evidence="2">Leaf</tissue>
    </source>
</reference>
<feature type="compositionally biased region" description="Polar residues" evidence="1">
    <location>
        <begin position="461"/>
        <end position="498"/>
    </location>
</feature>
<accession>A0A438C8L5</accession>
<organism evidence="2 3">
    <name type="scientific">Vitis vinifera</name>
    <name type="common">Grape</name>
    <dbReference type="NCBI Taxonomy" id="29760"/>
    <lineage>
        <taxon>Eukaryota</taxon>
        <taxon>Viridiplantae</taxon>
        <taxon>Streptophyta</taxon>
        <taxon>Embryophyta</taxon>
        <taxon>Tracheophyta</taxon>
        <taxon>Spermatophyta</taxon>
        <taxon>Magnoliopsida</taxon>
        <taxon>eudicotyledons</taxon>
        <taxon>Gunneridae</taxon>
        <taxon>Pentapetalae</taxon>
        <taxon>rosids</taxon>
        <taxon>Vitales</taxon>
        <taxon>Vitaceae</taxon>
        <taxon>Viteae</taxon>
        <taxon>Vitis</taxon>
    </lineage>
</organism>
<feature type="region of interest" description="Disordered" evidence="1">
    <location>
        <begin position="458"/>
        <end position="498"/>
    </location>
</feature>
<dbReference type="EMBL" id="QGNW01002466">
    <property type="protein sequence ID" value="RVW19528.1"/>
    <property type="molecule type" value="Genomic_DNA"/>
</dbReference>
<sequence length="498" mass="55506">MELIRIAMPTWGIRMELLRIAMRAPCRQGKGSLHHAHVDGPSCDVPSSPDIPHPEFCPGDIPPSPDISHPVDISEWEWRAFQLPSQSNSEDFSSKDERLGSLSLGVKKAGPTLGKASDLHPLRCTSLSLASLWEVRNFVDYSLNQGASAGHESADTESLGPKSRYTNWERITMTTRGVPSPTSIHFTIDGRHGILEARHITEALHIPFESVDRSAFRQWSPVSQRDMVCILSKRNSTDSILLLKKLPPGMFLVDVVLRSNLFPLQHLVQRRKAILDAVFCISEGFYFGPHHLIMASFVHFEEKVHRKKLQRVDTIPLLFSRFLCQILEYMGFPTKPWLEHHRLCREPFTLDKWNQLASYSTPLVPPQTEQGELLTETIPLAPTSPTSSPPVSMPEATSTTPPLPYESYCSTSCSYYILAFHHHLCFGPDLPASSEALTPTKDTILVEDTTTVKVQIPPPQEATTNAITSDNPQNEPQIVNTVTTTPEDASSPPEATTT</sequence>